<dbReference type="HOGENOM" id="CLU_014926_0_0_1"/>
<feature type="region of interest" description="Disordered" evidence="2">
    <location>
        <begin position="230"/>
        <end position="271"/>
    </location>
</feature>
<organism evidence="3 4">
    <name type="scientific">Kuraishia capsulata CBS 1993</name>
    <dbReference type="NCBI Taxonomy" id="1382522"/>
    <lineage>
        <taxon>Eukaryota</taxon>
        <taxon>Fungi</taxon>
        <taxon>Dikarya</taxon>
        <taxon>Ascomycota</taxon>
        <taxon>Saccharomycotina</taxon>
        <taxon>Pichiomycetes</taxon>
        <taxon>Pichiales</taxon>
        <taxon>Pichiaceae</taxon>
        <taxon>Kuraishia</taxon>
    </lineage>
</organism>
<dbReference type="InterPro" id="IPR011990">
    <property type="entry name" value="TPR-like_helical_dom_sf"/>
</dbReference>
<dbReference type="RefSeq" id="XP_022461150.1">
    <property type="nucleotide sequence ID" value="XM_022606304.1"/>
</dbReference>
<evidence type="ECO:0000313" key="3">
    <source>
        <dbReference type="EMBL" id="CDK29161.1"/>
    </source>
</evidence>
<dbReference type="Gene3D" id="1.25.40.10">
    <property type="entry name" value="Tetratricopeptide repeat domain"/>
    <property type="match status" value="1"/>
</dbReference>
<dbReference type="InterPro" id="IPR019412">
    <property type="entry name" value="IML2/TPR_39"/>
</dbReference>
<proteinExistence type="inferred from homology"/>
<dbReference type="GeneID" id="34522538"/>
<evidence type="ECO:0000313" key="4">
    <source>
        <dbReference type="Proteomes" id="UP000019384"/>
    </source>
</evidence>
<dbReference type="GO" id="GO:0005634">
    <property type="term" value="C:nucleus"/>
    <property type="evidence" value="ECO:0007669"/>
    <property type="project" value="TreeGrafter"/>
</dbReference>
<accession>W6MR26</accession>
<dbReference type="Pfam" id="PF10300">
    <property type="entry name" value="Iml2-TPR_39"/>
    <property type="match status" value="1"/>
</dbReference>
<keyword evidence="4" id="KW-1185">Reference proteome</keyword>
<dbReference type="AlphaFoldDB" id="W6MR26"/>
<evidence type="ECO:0000256" key="1">
    <source>
        <dbReference type="ARBA" id="ARBA00010925"/>
    </source>
</evidence>
<dbReference type="OrthoDB" id="2154985at2759"/>
<dbReference type="PANTHER" id="PTHR31859:SF1">
    <property type="entry name" value="TETRATRICOPEPTIDE REPEAT PROTEIN 39C"/>
    <property type="match status" value="1"/>
</dbReference>
<dbReference type="PANTHER" id="PTHR31859">
    <property type="entry name" value="TETRATRICOPEPTIDE REPEAT PROTEIN 39 FAMILY MEMBER"/>
    <property type="match status" value="1"/>
</dbReference>
<dbReference type="GO" id="GO:0005829">
    <property type="term" value="C:cytosol"/>
    <property type="evidence" value="ECO:0007669"/>
    <property type="project" value="TreeGrafter"/>
</dbReference>
<name>W6MR26_9ASCO</name>
<dbReference type="Proteomes" id="UP000019384">
    <property type="component" value="Unassembled WGS sequence"/>
</dbReference>
<comment type="similarity">
    <text evidence="1">Belongs to the IML2 family.</text>
</comment>
<dbReference type="GO" id="GO:0005741">
    <property type="term" value="C:mitochondrial outer membrane"/>
    <property type="evidence" value="ECO:0007669"/>
    <property type="project" value="TreeGrafter"/>
</dbReference>
<reference evidence="3" key="2">
    <citation type="submission" date="2014-02" db="EMBL/GenBank/DDBJ databases">
        <title>Complete DNA sequence of /Kuraishia capsulata/ illustrates novel genomic features among budding yeasts (/Saccharomycotina/).</title>
        <authorList>
            <person name="Morales L."/>
            <person name="Noel B."/>
            <person name="Porcel B."/>
            <person name="Marcet-Houben M."/>
            <person name="Hullo M-F."/>
            <person name="Sacerdot C."/>
            <person name="Tekaia F."/>
            <person name="Leh-Louis V."/>
            <person name="Despons L."/>
            <person name="Khanna V."/>
            <person name="Aury J-M."/>
            <person name="Barbe V."/>
            <person name="Couloux A."/>
            <person name="Labadie K."/>
            <person name="Pelletier E."/>
            <person name="Souciet J-L."/>
            <person name="Boekhout T."/>
            <person name="Gabaldon T."/>
            <person name="Wincker P."/>
            <person name="Dujon B."/>
        </authorList>
    </citation>
    <scope>NUCLEOTIDE SEQUENCE</scope>
    <source>
        <strain evidence="3">CBS 1993</strain>
    </source>
</reference>
<dbReference type="SUPFAM" id="SSF48452">
    <property type="entry name" value="TPR-like"/>
    <property type="match status" value="1"/>
</dbReference>
<reference evidence="3" key="1">
    <citation type="submission" date="2013-12" db="EMBL/GenBank/DDBJ databases">
        <authorList>
            <person name="Genoscope - CEA"/>
        </authorList>
    </citation>
    <scope>NUCLEOTIDE SEQUENCE</scope>
    <source>
        <strain evidence="3">CBS 1993</strain>
    </source>
</reference>
<evidence type="ECO:0008006" key="5">
    <source>
        <dbReference type="Google" id="ProtNLM"/>
    </source>
</evidence>
<dbReference type="EMBL" id="HG793130">
    <property type="protein sequence ID" value="CDK29161.1"/>
    <property type="molecule type" value="Genomic_DNA"/>
</dbReference>
<sequence>MLRALGLKRAESIPDLSQAEKTDRVITEATQYEVALRAMDYLLDDRASEGMDLIKNEDGAIYQLALGVIQFLEATLGFEPETMKKAHETLSVAESKCWKEKTTSEKYRIRSSSIYPPGTEWAVTYAEANLLSALLMLLSESVVESAKALFKLRKAYHTLDEISRNMATVENGSGLGTKLNESSASLASSAASKMFAEISLPLDEQQLKDEAVIRRCERLYAMRKNRMEGSHIGNSSLSERLRPDLGMTPGDTPNETTDDSTQSETSSGHSDVSTIDEFIHSGVNLCFGILQVVLSLIPPAIGKVLSVVGFKGSREAGLKMCWKASEERNIHGGIALLALLVFYDGPFQFTDVDFDVPSSEELTRKVSTLSVQRSSTLTSAGESLRRTLSRKKMALEARASAGVGAPTLLHPGPRLATALLHARAIFPNSSLWLLQEGRMLASRGRLEEAVDLMDSSSRKAEMVQIDALLIFDRAMILVFLHKYERAAREFIKLVEINSWSHALYFYFAGACYLEAYRMCHTGLLIEGGKDNIVAEKKSWYAKEAERYLSEAPDLIGKRKFMAKTMPFDKFLARKVKAIKAVASKTALPFVDAVGTSLVHELCYFWNGYGRMPGPHLELSIKLLGYSASNPEAPYALTKPDGTVYAKFSETKEESLIRYTLQTMSLRRLGKIEEGSELLNTRVICNLTESGTVDVHAKSLKLTENPWCYPTALYERALFTWREQGIDGLAEVKNWLKKSQAFGGDDYELSTRVGMKTKAALDRLEGLQ</sequence>
<gene>
    <name evidence="3" type="ORF">KUCA_T00005148001</name>
</gene>
<evidence type="ECO:0000256" key="2">
    <source>
        <dbReference type="SAM" id="MobiDB-lite"/>
    </source>
</evidence>
<protein>
    <recommendedName>
        <fullName evidence="5">Inclusion body clearance protein IML2</fullName>
    </recommendedName>
</protein>